<feature type="domain" description="Capsule synthesis protein CapA" evidence="2">
    <location>
        <begin position="2"/>
        <end position="318"/>
    </location>
</feature>
<dbReference type="EMBL" id="CP014332">
    <property type="protein sequence ID" value="APS42797.1"/>
    <property type="molecule type" value="Genomic_DNA"/>
</dbReference>
<evidence type="ECO:0000256" key="1">
    <source>
        <dbReference type="ARBA" id="ARBA00005662"/>
    </source>
</evidence>
<dbReference type="InterPro" id="IPR052169">
    <property type="entry name" value="CW_Biosynth-Accessory"/>
</dbReference>
<evidence type="ECO:0000313" key="4">
    <source>
        <dbReference type="Proteomes" id="UP000185473"/>
    </source>
</evidence>
<reference evidence="3 4" key="1">
    <citation type="submission" date="2016-02" db="EMBL/GenBank/DDBJ databases">
        <title>Complete Genome Sequence of Weissella jogaejeotgali FOL01.</title>
        <authorList>
            <person name="Lee J.-H."/>
            <person name="Ku H.-J."/>
        </authorList>
    </citation>
    <scope>NUCLEOTIDE SEQUENCE [LARGE SCALE GENOMIC DNA]</scope>
    <source>
        <strain evidence="3 4">FOL01</strain>
    </source>
</reference>
<evidence type="ECO:0000313" key="3">
    <source>
        <dbReference type="EMBL" id="APS42797.1"/>
    </source>
</evidence>
<dbReference type="Proteomes" id="UP000185473">
    <property type="component" value="Chromosome"/>
</dbReference>
<evidence type="ECO:0000259" key="2">
    <source>
        <dbReference type="SMART" id="SM00854"/>
    </source>
</evidence>
<keyword evidence="4" id="KW-1185">Reference proteome</keyword>
<organism evidence="3 4">
    <name type="scientific">Weissella jogaejeotgali</name>
    <dbReference type="NCBI Taxonomy" id="1631871"/>
    <lineage>
        <taxon>Bacteria</taxon>
        <taxon>Bacillati</taxon>
        <taxon>Bacillota</taxon>
        <taxon>Bacilli</taxon>
        <taxon>Lactobacillales</taxon>
        <taxon>Lactobacillaceae</taxon>
        <taxon>Weissella</taxon>
    </lineage>
</organism>
<dbReference type="PANTHER" id="PTHR33393">
    <property type="entry name" value="POLYGLUTAMINE SYNTHESIS ACCESSORY PROTEIN RV0574C-RELATED"/>
    <property type="match status" value="1"/>
</dbReference>
<proteinExistence type="inferred from homology"/>
<name>A0A1L6RE10_9LACO</name>
<comment type="similarity">
    <text evidence="1">Belongs to the CapA family.</text>
</comment>
<accession>A0A1L6RE10</accession>
<sequence>MKLILAGDMLFSSRNLVNRLDPTLVKKLQAADAVFANAEFSTPKPDKAVAAGRGYVTAVRPDTLKEFADLNIKLISLANNHSGDFGIEGMRDSLEAAAAQGLTVGGLANSLDEARMPSFSDTSSGRVGFVTATATRADVFMASNAGNGVPARPGVNPLRWRETYEVSPEQYEQLEKISDDLGLTASNEQGRNIEGFEKPDANTLIFGSLFEKNLTFHKKEKTQFKTEVNATDLDALTDSIRDAKFRSDFVFLNIHSHEGINANWYDDAPADFFVETAHAAIDAGADVVIGHGAHFMRGVETYHGKPIFYNLGSLMMEFESGNSIIPPEMYAEYGLDEHAKPSQLHRQRAMDDNGNFIGFNADPKFSQNIILEVDVDENHEAKIHVIPIDLGLTDANPVKRGLPSIPDTESAALLLERLNKVSRPLHTQFSYDEVTNTFVID</sequence>
<dbReference type="AlphaFoldDB" id="A0A1L6RE10"/>
<dbReference type="InterPro" id="IPR029052">
    <property type="entry name" value="Metallo-depent_PP-like"/>
</dbReference>
<dbReference type="Pfam" id="PF09587">
    <property type="entry name" value="PGA_cap"/>
    <property type="match status" value="1"/>
</dbReference>
<dbReference type="STRING" id="1631871.FOL01_1938"/>
<dbReference type="SMART" id="SM00854">
    <property type="entry name" value="PGA_cap"/>
    <property type="match status" value="1"/>
</dbReference>
<gene>
    <name evidence="3" type="ORF">FOL01_1938</name>
</gene>
<dbReference type="PANTHER" id="PTHR33393:SF11">
    <property type="entry name" value="POLYGLUTAMINE SYNTHESIS ACCESSORY PROTEIN RV0574C-RELATED"/>
    <property type="match status" value="1"/>
</dbReference>
<dbReference type="SUPFAM" id="SSF56300">
    <property type="entry name" value="Metallo-dependent phosphatases"/>
    <property type="match status" value="1"/>
</dbReference>
<dbReference type="RefSeq" id="WP_075270517.1">
    <property type="nucleotide sequence ID" value="NZ_CP014332.1"/>
</dbReference>
<protein>
    <submittedName>
        <fullName evidence="3">Putative enzyme of poly-gamma-glutamate biosynthesis (Capsule formation)</fullName>
    </submittedName>
</protein>
<dbReference type="OrthoDB" id="9810906at2"/>
<dbReference type="KEGG" id="wjo:FOL01_1938"/>
<dbReference type="InterPro" id="IPR019079">
    <property type="entry name" value="Capsule_synth_CapA"/>
</dbReference>